<dbReference type="SUPFAM" id="SSF50494">
    <property type="entry name" value="Trypsin-like serine proteases"/>
    <property type="match status" value="1"/>
</dbReference>
<dbReference type="PRINTS" id="PR00834">
    <property type="entry name" value="PROTEASES2C"/>
</dbReference>
<keyword evidence="1" id="KW-0645">Protease</keyword>
<proteinExistence type="predicted"/>
<comment type="caution">
    <text evidence="4">The sequence shown here is derived from an EMBL/GenBank/DDBJ whole genome shotgun (WGS) entry which is preliminary data.</text>
</comment>
<feature type="domain" description="PDZ" evidence="3">
    <location>
        <begin position="241"/>
        <end position="330"/>
    </location>
</feature>
<sequence>MAIVLGVGGGWLGSRLGGTGRVGGTAALTTSGGSCDAKSVASRVLPTIVTVNVTGSAPSVGSGEIVRKDGYIVTNNHVIAPAVPSGHISVTFSNGQQHAATLVGRDATSDIAVLKVAASGLPVISVADSDAVGVGQPVVALGAPLGLSSTVTAGIVSALGRTTQVPGENGKNAVIVGGIQTDAAINPGNSGGALVDCRGRMIGVNTAIATVPNAEGTGGGGSVGIGFAVPSNRAMSIADDLIDHGRVVYPDFGMSTVPITADTAQAWGMPEGLYVQTVASGGAADRAGLQPGDVITEINGHPANHPDALSMFELTARTGDTVHVTYVRDGETRTATVTL</sequence>
<keyword evidence="5" id="KW-1185">Reference proteome</keyword>
<gene>
    <name evidence="4" type="ORF">LK09_20215</name>
</gene>
<dbReference type="Gene3D" id="2.30.42.10">
    <property type="match status" value="1"/>
</dbReference>
<dbReference type="InterPro" id="IPR036034">
    <property type="entry name" value="PDZ_sf"/>
</dbReference>
<dbReference type="PROSITE" id="PS50106">
    <property type="entry name" value="PDZ"/>
    <property type="match status" value="1"/>
</dbReference>
<dbReference type="Proteomes" id="UP000031030">
    <property type="component" value="Unassembled WGS sequence"/>
</dbReference>
<organism evidence="4 5">
    <name type="scientific">Microbacterium mangrovi</name>
    <dbReference type="NCBI Taxonomy" id="1348253"/>
    <lineage>
        <taxon>Bacteria</taxon>
        <taxon>Bacillati</taxon>
        <taxon>Actinomycetota</taxon>
        <taxon>Actinomycetes</taxon>
        <taxon>Micrococcales</taxon>
        <taxon>Microbacteriaceae</taxon>
        <taxon>Microbacterium</taxon>
    </lineage>
</organism>
<dbReference type="Gene3D" id="2.40.10.120">
    <property type="match status" value="1"/>
</dbReference>
<dbReference type="AlphaFoldDB" id="A0A0B1ZZS9"/>
<dbReference type="Pfam" id="PF13180">
    <property type="entry name" value="PDZ_2"/>
    <property type="match status" value="1"/>
</dbReference>
<dbReference type="InterPro" id="IPR001940">
    <property type="entry name" value="Peptidase_S1C"/>
</dbReference>
<name>A0A0B1ZZS9_9MICO</name>
<evidence type="ECO:0000256" key="2">
    <source>
        <dbReference type="ARBA" id="ARBA00022801"/>
    </source>
</evidence>
<dbReference type="InterPro" id="IPR001478">
    <property type="entry name" value="PDZ"/>
</dbReference>
<evidence type="ECO:0000259" key="3">
    <source>
        <dbReference type="PROSITE" id="PS50106"/>
    </source>
</evidence>
<evidence type="ECO:0000313" key="5">
    <source>
        <dbReference type="Proteomes" id="UP000031030"/>
    </source>
</evidence>
<protein>
    <recommendedName>
        <fullName evidence="3">PDZ domain-containing protein</fullName>
    </recommendedName>
</protein>
<accession>A0A0B1ZZS9</accession>
<dbReference type="InterPro" id="IPR051201">
    <property type="entry name" value="Chloro_Bact_Ser_Proteases"/>
</dbReference>
<dbReference type="PANTHER" id="PTHR43343">
    <property type="entry name" value="PEPTIDASE S12"/>
    <property type="match status" value="1"/>
</dbReference>
<dbReference type="STRING" id="1348253.LK09_20215"/>
<evidence type="ECO:0000313" key="4">
    <source>
        <dbReference type="EMBL" id="KHK95067.1"/>
    </source>
</evidence>
<dbReference type="SUPFAM" id="SSF50156">
    <property type="entry name" value="PDZ domain-like"/>
    <property type="match status" value="1"/>
</dbReference>
<dbReference type="GO" id="GO:0004252">
    <property type="term" value="F:serine-type endopeptidase activity"/>
    <property type="evidence" value="ECO:0007669"/>
    <property type="project" value="InterPro"/>
</dbReference>
<dbReference type="Pfam" id="PF13365">
    <property type="entry name" value="Trypsin_2"/>
    <property type="match status" value="1"/>
</dbReference>
<keyword evidence="2" id="KW-0378">Hydrolase</keyword>
<dbReference type="PANTHER" id="PTHR43343:SF3">
    <property type="entry name" value="PROTEASE DO-LIKE 8, CHLOROPLASTIC"/>
    <property type="match status" value="1"/>
</dbReference>
<reference evidence="4 5" key="1">
    <citation type="submission" date="2014-11" db="EMBL/GenBank/DDBJ databases">
        <title>Genome sequence of Microbacterium mangrovi MUSC 115(T).</title>
        <authorList>
            <person name="Lee L.-H."/>
        </authorList>
    </citation>
    <scope>NUCLEOTIDE SEQUENCE [LARGE SCALE GENOMIC DNA]</scope>
    <source>
        <strain evidence="4 5">MUSC 115</strain>
    </source>
</reference>
<dbReference type="GO" id="GO:0006508">
    <property type="term" value="P:proteolysis"/>
    <property type="evidence" value="ECO:0007669"/>
    <property type="project" value="UniProtKB-KW"/>
</dbReference>
<dbReference type="SMART" id="SM00228">
    <property type="entry name" value="PDZ"/>
    <property type="match status" value="1"/>
</dbReference>
<dbReference type="InterPro" id="IPR009003">
    <property type="entry name" value="Peptidase_S1_PA"/>
</dbReference>
<dbReference type="EMBL" id="JTDK01000029">
    <property type="protein sequence ID" value="KHK95067.1"/>
    <property type="molecule type" value="Genomic_DNA"/>
</dbReference>
<evidence type="ECO:0000256" key="1">
    <source>
        <dbReference type="ARBA" id="ARBA00022670"/>
    </source>
</evidence>